<feature type="domain" description="NmrA-like" evidence="4">
    <location>
        <begin position="2"/>
        <end position="248"/>
    </location>
</feature>
<name>A0A4S8MLA3_DENBC</name>
<dbReference type="CDD" id="cd05259">
    <property type="entry name" value="PCBER_SDR_a"/>
    <property type="match status" value="1"/>
</dbReference>
<gene>
    <name evidence="5" type="ORF">K435DRAFT_715431</name>
</gene>
<sequence length="295" mass="32552">MKVALAGASAGVGWHIADRILSRGRHELTILSRQSMPEFSSRGAHVKTISYESIDSLVSALSGIHTVISAIGDHSRSSQAQLTLVEAAIKAGVTRFIPSGWSGTDGGPDDIVELYRFKQPTLEALKKSSLEWSHPEMGVIMNYFATPKPGGTSHLKPLKFWIDVENCTAAIPGDGNLKVAYTRVEDVGTFVDKALDYEGKWPETLKIVGALASHNELIKMAEKVRGKPFTVTYLSAEEIRAKLIPNPPVIYVNMANQLSLALLDGRFSFEPNFNEHVKMNFTQPEQFLQEWWGQD</sequence>
<dbReference type="PANTHER" id="PTHR47706:SF4">
    <property type="entry name" value="NMRA-LIKE DOMAIN-CONTAINING PROTEIN"/>
    <property type="match status" value="1"/>
</dbReference>
<keyword evidence="2" id="KW-0521">NADP</keyword>
<dbReference type="SUPFAM" id="SSF51735">
    <property type="entry name" value="NAD(P)-binding Rossmann-fold domains"/>
    <property type="match status" value="1"/>
</dbReference>
<dbReference type="InterPro" id="IPR045312">
    <property type="entry name" value="PCBER-like"/>
</dbReference>
<keyword evidence="6" id="KW-1185">Reference proteome</keyword>
<dbReference type="EMBL" id="ML179065">
    <property type="protein sequence ID" value="THV03628.1"/>
    <property type="molecule type" value="Genomic_DNA"/>
</dbReference>
<accession>A0A4S8MLA3</accession>
<dbReference type="Pfam" id="PF05368">
    <property type="entry name" value="NmrA"/>
    <property type="match status" value="1"/>
</dbReference>
<dbReference type="Proteomes" id="UP000297245">
    <property type="component" value="Unassembled WGS sequence"/>
</dbReference>
<proteinExistence type="inferred from homology"/>
<evidence type="ECO:0000256" key="3">
    <source>
        <dbReference type="ARBA" id="ARBA00023002"/>
    </source>
</evidence>
<dbReference type="Gene3D" id="3.40.50.720">
    <property type="entry name" value="NAD(P)-binding Rossmann-like Domain"/>
    <property type="match status" value="1"/>
</dbReference>
<protein>
    <submittedName>
        <fullName evidence="5">NAD(P)-binding protein</fullName>
    </submittedName>
</protein>
<evidence type="ECO:0000313" key="5">
    <source>
        <dbReference type="EMBL" id="THV03628.1"/>
    </source>
</evidence>
<evidence type="ECO:0000259" key="4">
    <source>
        <dbReference type="Pfam" id="PF05368"/>
    </source>
</evidence>
<dbReference type="InterPro" id="IPR008030">
    <property type="entry name" value="NmrA-like"/>
</dbReference>
<dbReference type="InterPro" id="IPR036291">
    <property type="entry name" value="NAD(P)-bd_dom_sf"/>
</dbReference>
<dbReference type="GO" id="GO:0016491">
    <property type="term" value="F:oxidoreductase activity"/>
    <property type="evidence" value="ECO:0007669"/>
    <property type="project" value="UniProtKB-KW"/>
</dbReference>
<dbReference type="OrthoDB" id="9974981at2759"/>
<dbReference type="AlphaFoldDB" id="A0A4S8MLA3"/>
<evidence type="ECO:0000256" key="1">
    <source>
        <dbReference type="ARBA" id="ARBA00005725"/>
    </source>
</evidence>
<organism evidence="5 6">
    <name type="scientific">Dendrothele bispora (strain CBS 962.96)</name>
    <dbReference type="NCBI Taxonomy" id="1314807"/>
    <lineage>
        <taxon>Eukaryota</taxon>
        <taxon>Fungi</taxon>
        <taxon>Dikarya</taxon>
        <taxon>Basidiomycota</taxon>
        <taxon>Agaricomycotina</taxon>
        <taxon>Agaricomycetes</taxon>
        <taxon>Agaricomycetidae</taxon>
        <taxon>Agaricales</taxon>
        <taxon>Agaricales incertae sedis</taxon>
        <taxon>Dendrothele</taxon>
    </lineage>
</organism>
<reference evidence="5 6" key="1">
    <citation type="journal article" date="2019" name="Nat. Ecol. Evol.">
        <title>Megaphylogeny resolves global patterns of mushroom evolution.</title>
        <authorList>
            <person name="Varga T."/>
            <person name="Krizsan K."/>
            <person name="Foldi C."/>
            <person name="Dima B."/>
            <person name="Sanchez-Garcia M."/>
            <person name="Sanchez-Ramirez S."/>
            <person name="Szollosi G.J."/>
            <person name="Szarkandi J.G."/>
            <person name="Papp V."/>
            <person name="Albert L."/>
            <person name="Andreopoulos W."/>
            <person name="Angelini C."/>
            <person name="Antonin V."/>
            <person name="Barry K.W."/>
            <person name="Bougher N.L."/>
            <person name="Buchanan P."/>
            <person name="Buyck B."/>
            <person name="Bense V."/>
            <person name="Catcheside P."/>
            <person name="Chovatia M."/>
            <person name="Cooper J."/>
            <person name="Damon W."/>
            <person name="Desjardin D."/>
            <person name="Finy P."/>
            <person name="Geml J."/>
            <person name="Haridas S."/>
            <person name="Hughes K."/>
            <person name="Justo A."/>
            <person name="Karasinski D."/>
            <person name="Kautmanova I."/>
            <person name="Kiss B."/>
            <person name="Kocsube S."/>
            <person name="Kotiranta H."/>
            <person name="LaButti K.M."/>
            <person name="Lechner B.E."/>
            <person name="Liimatainen K."/>
            <person name="Lipzen A."/>
            <person name="Lukacs Z."/>
            <person name="Mihaltcheva S."/>
            <person name="Morgado L.N."/>
            <person name="Niskanen T."/>
            <person name="Noordeloos M.E."/>
            <person name="Ohm R.A."/>
            <person name="Ortiz-Santana B."/>
            <person name="Ovrebo C."/>
            <person name="Racz N."/>
            <person name="Riley R."/>
            <person name="Savchenko A."/>
            <person name="Shiryaev A."/>
            <person name="Soop K."/>
            <person name="Spirin V."/>
            <person name="Szebenyi C."/>
            <person name="Tomsovsky M."/>
            <person name="Tulloss R.E."/>
            <person name="Uehling J."/>
            <person name="Grigoriev I.V."/>
            <person name="Vagvolgyi C."/>
            <person name="Papp T."/>
            <person name="Martin F.M."/>
            <person name="Miettinen O."/>
            <person name="Hibbett D.S."/>
            <person name="Nagy L.G."/>
        </authorList>
    </citation>
    <scope>NUCLEOTIDE SEQUENCE [LARGE SCALE GENOMIC DNA]</scope>
    <source>
        <strain evidence="5 6">CBS 962.96</strain>
    </source>
</reference>
<evidence type="ECO:0000256" key="2">
    <source>
        <dbReference type="ARBA" id="ARBA00022857"/>
    </source>
</evidence>
<dbReference type="Gene3D" id="3.90.25.10">
    <property type="entry name" value="UDP-galactose 4-epimerase, domain 1"/>
    <property type="match status" value="1"/>
</dbReference>
<dbReference type="InterPro" id="IPR051609">
    <property type="entry name" value="NmrA/Isoflavone_reductase-like"/>
</dbReference>
<dbReference type="PANTHER" id="PTHR47706">
    <property type="entry name" value="NMRA-LIKE FAMILY PROTEIN"/>
    <property type="match status" value="1"/>
</dbReference>
<evidence type="ECO:0000313" key="6">
    <source>
        <dbReference type="Proteomes" id="UP000297245"/>
    </source>
</evidence>
<comment type="similarity">
    <text evidence="1">Belongs to the NmrA-type oxidoreductase family. Isoflavone reductase subfamily.</text>
</comment>
<keyword evidence="3" id="KW-0560">Oxidoreductase</keyword>